<keyword evidence="1" id="KW-0472">Membrane</keyword>
<proteinExistence type="predicted"/>
<reference evidence="2" key="1">
    <citation type="journal article" date="2019" name="MBio">
        <title>Virus Genomes from Deep Sea Sediments Expand the Ocean Megavirome and Support Independent Origins of Viral Gigantism.</title>
        <authorList>
            <person name="Backstrom D."/>
            <person name="Yutin N."/>
            <person name="Jorgensen S.L."/>
            <person name="Dharamshi J."/>
            <person name="Homa F."/>
            <person name="Zaremba-Niedwiedzka K."/>
            <person name="Spang A."/>
            <person name="Wolf Y.I."/>
            <person name="Koonin E.V."/>
            <person name="Ettema T.J."/>
        </authorList>
    </citation>
    <scope>NUCLEOTIDE SEQUENCE</scope>
</reference>
<organism evidence="2">
    <name type="scientific">Mimivirus LCMiAC02</name>
    <dbReference type="NCBI Taxonomy" id="2506609"/>
    <lineage>
        <taxon>Viruses</taxon>
        <taxon>Varidnaviria</taxon>
        <taxon>Bamfordvirae</taxon>
        <taxon>Nucleocytoviricota</taxon>
        <taxon>Megaviricetes</taxon>
        <taxon>Imitervirales</taxon>
        <taxon>Mimiviridae</taxon>
        <taxon>Klosneuvirinae</taxon>
    </lineage>
</organism>
<dbReference type="EMBL" id="MK500413">
    <property type="protein sequence ID" value="QBK89305.1"/>
    <property type="molecule type" value="Genomic_DNA"/>
</dbReference>
<protein>
    <recommendedName>
        <fullName evidence="3">TM2 domain protein</fullName>
    </recommendedName>
</protein>
<evidence type="ECO:0008006" key="3">
    <source>
        <dbReference type="Google" id="ProtNLM"/>
    </source>
</evidence>
<sequence length="93" mass="10134">MCDGGYADYQGVACNYEQQTQLLQLILSILGLFVIFVGPIGWCILGVGTSCYNWLGVLNFFTCGGCKIWDIIKIIMVAQNTLPDGNGVLLKPL</sequence>
<keyword evidence="1" id="KW-0812">Transmembrane</keyword>
<feature type="transmembrane region" description="Helical" evidence="1">
    <location>
        <begin position="25"/>
        <end position="45"/>
    </location>
</feature>
<accession>A0A4D5XEX6</accession>
<evidence type="ECO:0000256" key="1">
    <source>
        <dbReference type="SAM" id="Phobius"/>
    </source>
</evidence>
<name>A0A4D5XEX6_9VIRU</name>
<gene>
    <name evidence="2" type="ORF">LCMiAC02_04000</name>
</gene>
<evidence type="ECO:0000313" key="2">
    <source>
        <dbReference type="EMBL" id="QBK89305.1"/>
    </source>
</evidence>
<keyword evidence="1" id="KW-1133">Transmembrane helix</keyword>